<reference evidence="1" key="1">
    <citation type="submission" date="2020-01" db="EMBL/GenBank/DDBJ databases">
        <authorList>
            <person name="Seo Y.L."/>
        </authorList>
    </citation>
    <scope>NUCLEOTIDE SEQUENCE</scope>
    <source>
        <strain evidence="1">R11</strain>
    </source>
</reference>
<gene>
    <name evidence="1" type="ORF">GSY63_03050</name>
</gene>
<reference evidence="1" key="2">
    <citation type="submission" date="2020-10" db="EMBL/GenBank/DDBJ databases">
        <title>Mucilaginibacter sp. nov., isolated from soil.</title>
        <authorList>
            <person name="Jeon C.O."/>
        </authorList>
    </citation>
    <scope>NUCLEOTIDE SEQUENCE</scope>
    <source>
        <strain evidence="1">R11</strain>
    </source>
</reference>
<organism evidence="1 2">
    <name type="scientific">Mucilaginibacter agri</name>
    <dbReference type="NCBI Taxonomy" id="2695265"/>
    <lineage>
        <taxon>Bacteria</taxon>
        <taxon>Pseudomonadati</taxon>
        <taxon>Bacteroidota</taxon>
        <taxon>Sphingobacteriia</taxon>
        <taxon>Sphingobacteriales</taxon>
        <taxon>Sphingobacteriaceae</taxon>
        <taxon>Mucilaginibacter</taxon>
    </lineage>
</organism>
<proteinExistence type="predicted"/>
<dbReference type="AlphaFoldDB" id="A0A965ZER2"/>
<accession>A0A965ZER2</accession>
<protein>
    <submittedName>
        <fullName evidence="1">Uncharacterized protein</fullName>
    </submittedName>
</protein>
<keyword evidence="2" id="KW-1185">Reference proteome</keyword>
<name>A0A965ZER2_9SPHI</name>
<dbReference type="EMBL" id="WWEO01000037">
    <property type="protein sequence ID" value="NCD68331.1"/>
    <property type="molecule type" value="Genomic_DNA"/>
</dbReference>
<sequence>MENKQNDKSEGRVATAIEEQTAKLPSDLFLWAALGSMTVSLTLKIMAKKHTALFVGQWAAPFLLLGIYNKLVKLEGHDQSHLQ</sequence>
<evidence type="ECO:0000313" key="2">
    <source>
        <dbReference type="Proteomes" id="UP000638732"/>
    </source>
</evidence>
<dbReference type="Proteomes" id="UP000638732">
    <property type="component" value="Unassembled WGS sequence"/>
</dbReference>
<dbReference type="RefSeq" id="WP_166584357.1">
    <property type="nucleotide sequence ID" value="NZ_WWEO01000037.1"/>
</dbReference>
<evidence type="ECO:0000313" key="1">
    <source>
        <dbReference type="EMBL" id="NCD68331.1"/>
    </source>
</evidence>
<comment type="caution">
    <text evidence="1">The sequence shown here is derived from an EMBL/GenBank/DDBJ whole genome shotgun (WGS) entry which is preliminary data.</text>
</comment>